<dbReference type="RefSeq" id="WP_122169257.1">
    <property type="nucleotide sequence ID" value="NZ_LR025743.1"/>
</dbReference>
<dbReference type="AlphaFoldDB" id="A0AAJ5N7E8"/>
<keyword evidence="2" id="KW-1185">Reference proteome</keyword>
<sequence length="69" mass="7478">MSEDRVDQPVRLPVAEAADLAVRAAEQGVSTPDYLGYHVLKSAYGALHPAVVAFERRPKLGQTGTEQED</sequence>
<name>A0AAJ5N7E8_9BURK</name>
<dbReference type="EMBL" id="LR025743">
    <property type="protein sequence ID" value="VBB13386.1"/>
    <property type="molecule type" value="Genomic_DNA"/>
</dbReference>
<accession>A0AAJ5N7E8</accession>
<proteinExistence type="predicted"/>
<protein>
    <submittedName>
        <fullName evidence="1">Uncharacterized protein</fullName>
    </submittedName>
</protein>
<gene>
    <name evidence="1" type="ORF">BSTAB16_3571</name>
</gene>
<evidence type="ECO:0000313" key="2">
    <source>
        <dbReference type="Proteomes" id="UP000268684"/>
    </source>
</evidence>
<dbReference type="GeneID" id="71056020"/>
<organism evidence="1 2">
    <name type="scientific">Burkholderia stabilis</name>
    <dbReference type="NCBI Taxonomy" id="95485"/>
    <lineage>
        <taxon>Bacteria</taxon>
        <taxon>Pseudomonadati</taxon>
        <taxon>Pseudomonadota</taxon>
        <taxon>Betaproteobacteria</taxon>
        <taxon>Burkholderiales</taxon>
        <taxon>Burkholderiaceae</taxon>
        <taxon>Burkholderia</taxon>
        <taxon>Burkholderia cepacia complex</taxon>
    </lineage>
</organism>
<evidence type="ECO:0000313" key="1">
    <source>
        <dbReference type="EMBL" id="VBB13386.1"/>
    </source>
</evidence>
<reference evidence="1 2" key="1">
    <citation type="submission" date="2017-11" db="EMBL/GenBank/DDBJ databases">
        <authorList>
            <person name="Seth-Smith MB H."/>
        </authorList>
    </citation>
    <scope>NUCLEOTIDE SEQUENCE [LARGE SCALE GENOMIC DNA]</scope>
    <source>
        <strain evidence="1">E</strain>
    </source>
</reference>
<dbReference type="Proteomes" id="UP000268684">
    <property type="component" value="Chromosome II"/>
</dbReference>